<accession>A0ABT9REM7</accession>
<organism evidence="2 3">
    <name type="scientific">Streptosporangium brasiliense</name>
    <dbReference type="NCBI Taxonomy" id="47480"/>
    <lineage>
        <taxon>Bacteria</taxon>
        <taxon>Bacillati</taxon>
        <taxon>Actinomycetota</taxon>
        <taxon>Actinomycetes</taxon>
        <taxon>Streptosporangiales</taxon>
        <taxon>Streptosporangiaceae</taxon>
        <taxon>Streptosporangium</taxon>
    </lineage>
</organism>
<proteinExistence type="predicted"/>
<feature type="compositionally biased region" description="Gly residues" evidence="1">
    <location>
        <begin position="1"/>
        <end position="10"/>
    </location>
</feature>
<name>A0ABT9REM7_9ACTN</name>
<keyword evidence="3" id="KW-1185">Reference proteome</keyword>
<comment type="caution">
    <text evidence="2">The sequence shown here is derived from an EMBL/GenBank/DDBJ whole genome shotgun (WGS) entry which is preliminary data.</text>
</comment>
<reference evidence="2 3" key="1">
    <citation type="submission" date="2023-07" db="EMBL/GenBank/DDBJ databases">
        <title>Sequencing the genomes of 1000 actinobacteria strains.</title>
        <authorList>
            <person name="Klenk H.-P."/>
        </authorList>
    </citation>
    <scope>NUCLEOTIDE SEQUENCE [LARGE SCALE GENOMIC DNA]</scope>
    <source>
        <strain evidence="2 3">DSM 44109</strain>
    </source>
</reference>
<dbReference type="RefSeq" id="WP_306869680.1">
    <property type="nucleotide sequence ID" value="NZ_JAUSRB010000002.1"/>
</dbReference>
<evidence type="ECO:0000313" key="2">
    <source>
        <dbReference type="EMBL" id="MDP9867723.1"/>
    </source>
</evidence>
<dbReference type="Proteomes" id="UP001230426">
    <property type="component" value="Unassembled WGS sequence"/>
</dbReference>
<sequence length="61" mass="6224">MTGWTRGRGNGSAYRRCPPERDAALAPETGVSAVAGTSRSDRPPATGGAAVRWRSIGAVPG</sequence>
<evidence type="ECO:0000256" key="1">
    <source>
        <dbReference type="SAM" id="MobiDB-lite"/>
    </source>
</evidence>
<protein>
    <submittedName>
        <fullName evidence="2">Uncharacterized protein</fullName>
    </submittedName>
</protein>
<dbReference type="EMBL" id="JAUSRB010000002">
    <property type="protein sequence ID" value="MDP9867723.1"/>
    <property type="molecule type" value="Genomic_DNA"/>
</dbReference>
<gene>
    <name evidence="2" type="ORF">J2S55_006989</name>
</gene>
<evidence type="ECO:0000313" key="3">
    <source>
        <dbReference type="Proteomes" id="UP001230426"/>
    </source>
</evidence>
<feature type="region of interest" description="Disordered" evidence="1">
    <location>
        <begin position="1"/>
        <end position="61"/>
    </location>
</feature>